<keyword evidence="6 8" id="KW-1133">Transmembrane helix</keyword>
<evidence type="ECO:0000256" key="7">
    <source>
        <dbReference type="ARBA" id="ARBA00023136"/>
    </source>
</evidence>
<dbReference type="InterPro" id="IPR002781">
    <property type="entry name" value="TM_pro_TauE-like"/>
</dbReference>
<keyword evidence="3" id="KW-0813">Transport</keyword>
<dbReference type="Proteomes" id="UP000258927">
    <property type="component" value="Chromosome"/>
</dbReference>
<dbReference type="InterPro" id="IPR052017">
    <property type="entry name" value="TSUP"/>
</dbReference>
<feature type="transmembrane region" description="Helical" evidence="8">
    <location>
        <begin position="104"/>
        <end position="120"/>
    </location>
</feature>
<dbReference type="Pfam" id="PF01925">
    <property type="entry name" value="TauE"/>
    <property type="match status" value="1"/>
</dbReference>
<comment type="subcellular location">
    <subcellularLocation>
        <location evidence="1 8">Cell membrane</location>
        <topology evidence="1 8">Multi-pass membrane protein</topology>
    </subcellularLocation>
</comment>
<evidence type="ECO:0000256" key="1">
    <source>
        <dbReference type="ARBA" id="ARBA00004651"/>
    </source>
</evidence>
<evidence type="ECO:0000256" key="4">
    <source>
        <dbReference type="ARBA" id="ARBA00022475"/>
    </source>
</evidence>
<sequence length="247" mass="26126">MALLPSDLAPSFSLLLIFASFFTSATTAAFGLGGGAMLIALMTTVMNPLIAVPVHGAVQLGSNGGRAMVRFPHIVWPFFIWFCIGSALGVAIGGQIAHLLPENLFRGLIGLFLIYIAWGPKLKAVLTSTPLTALTGTVTATIGMITGVSGPLVIGFLQGLADRRAIIATHAALMTVQNILKLAAFTLLGFQFATYLPLILMMVATGFLGTLVGSKMLDGLSEQIFRKIFKLILTILALWLLAQTILP</sequence>
<accession>A0A2R4MGM8</accession>
<gene>
    <name evidence="9" type="ORF">MXMO3_02601</name>
</gene>
<feature type="transmembrane region" description="Helical" evidence="8">
    <location>
        <begin position="12"/>
        <end position="32"/>
    </location>
</feature>
<reference evidence="9 10" key="1">
    <citation type="submission" date="2017-05" db="EMBL/GenBank/DDBJ databases">
        <title>Genome Analysis of Maritalea myrionectae HL2708#5.</title>
        <authorList>
            <consortium name="Cotde Inc.-PKNU"/>
            <person name="Jang D."/>
            <person name="Oh H.-M."/>
        </authorList>
    </citation>
    <scope>NUCLEOTIDE SEQUENCE [LARGE SCALE GENOMIC DNA]</scope>
    <source>
        <strain evidence="9 10">HL2708#5</strain>
    </source>
</reference>
<keyword evidence="4 8" id="KW-1003">Cell membrane</keyword>
<organism evidence="9 10">
    <name type="scientific">Maritalea myrionectae</name>
    <dbReference type="NCBI Taxonomy" id="454601"/>
    <lineage>
        <taxon>Bacteria</taxon>
        <taxon>Pseudomonadati</taxon>
        <taxon>Pseudomonadota</taxon>
        <taxon>Alphaproteobacteria</taxon>
        <taxon>Hyphomicrobiales</taxon>
        <taxon>Devosiaceae</taxon>
        <taxon>Maritalea</taxon>
    </lineage>
</organism>
<evidence type="ECO:0000256" key="8">
    <source>
        <dbReference type="RuleBase" id="RU363041"/>
    </source>
</evidence>
<keyword evidence="10" id="KW-1185">Reference proteome</keyword>
<feature type="transmembrane region" description="Helical" evidence="8">
    <location>
        <begin position="39"/>
        <end position="58"/>
    </location>
</feature>
<feature type="transmembrane region" description="Helical" evidence="8">
    <location>
        <begin position="228"/>
        <end position="246"/>
    </location>
</feature>
<dbReference type="KEGG" id="mmyr:MXMO3_02601"/>
<dbReference type="STRING" id="1122213.GCA_000423365_00237"/>
<keyword evidence="5 8" id="KW-0812">Transmembrane</keyword>
<proteinExistence type="inferred from homology"/>
<name>A0A2R4MGM8_9HYPH</name>
<dbReference type="AlphaFoldDB" id="A0A2R4MGM8"/>
<protein>
    <recommendedName>
        <fullName evidence="8">Probable membrane transporter protein</fullName>
    </recommendedName>
</protein>
<evidence type="ECO:0000256" key="2">
    <source>
        <dbReference type="ARBA" id="ARBA00009142"/>
    </source>
</evidence>
<evidence type="ECO:0000256" key="5">
    <source>
        <dbReference type="ARBA" id="ARBA00022692"/>
    </source>
</evidence>
<dbReference type="PANTHER" id="PTHR30269:SF37">
    <property type="entry name" value="MEMBRANE TRANSPORTER PROTEIN"/>
    <property type="match status" value="1"/>
</dbReference>
<dbReference type="GO" id="GO:0005886">
    <property type="term" value="C:plasma membrane"/>
    <property type="evidence" value="ECO:0007669"/>
    <property type="project" value="UniProtKB-SubCell"/>
</dbReference>
<keyword evidence="7 8" id="KW-0472">Membrane</keyword>
<evidence type="ECO:0000313" key="9">
    <source>
        <dbReference type="EMBL" id="AVX05113.1"/>
    </source>
</evidence>
<comment type="similarity">
    <text evidence="2 8">Belongs to the 4-toluene sulfonate uptake permease (TSUP) (TC 2.A.102) family.</text>
</comment>
<feature type="transmembrane region" description="Helical" evidence="8">
    <location>
        <begin position="140"/>
        <end position="161"/>
    </location>
</feature>
<evidence type="ECO:0000256" key="3">
    <source>
        <dbReference type="ARBA" id="ARBA00022448"/>
    </source>
</evidence>
<dbReference type="PANTHER" id="PTHR30269">
    <property type="entry name" value="TRANSMEMBRANE PROTEIN YFCA"/>
    <property type="match status" value="1"/>
</dbReference>
<feature type="transmembrane region" description="Helical" evidence="8">
    <location>
        <begin position="182"/>
        <end position="208"/>
    </location>
</feature>
<dbReference type="EMBL" id="CP021330">
    <property type="protein sequence ID" value="AVX05113.1"/>
    <property type="molecule type" value="Genomic_DNA"/>
</dbReference>
<evidence type="ECO:0000313" key="10">
    <source>
        <dbReference type="Proteomes" id="UP000258927"/>
    </source>
</evidence>
<dbReference type="RefSeq" id="WP_162889261.1">
    <property type="nucleotide sequence ID" value="NZ_CP021330.1"/>
</dbReference>
<evidence type="ECO:0000256" key="6">
    <source>
        <dbReference type="ARBA" id="ARBA00022989"/>
    </source>
</evidence>
<feature type="transmembrane region" description="Helical" evidence="8">
    <location>
        <begin position="78"/>
        <end position="97"/>
    </location>
</feature>